<dbReference type="EMBL" id="NKTX01000001">
    <property type="protein sequence ID" value="PYD83685.1"/>
    <property type="molecule type" value="Genomic_DNA"/>
</dbReference>
<feature type="binding site" evidence="8">
    <location>
        <position position="286"/>
    </location>
    <ligand>
        <name>allantoate</name>
        <dbReference type="ChEBI" id="CHEBI:17536"/>
    </ligand>
</feature>
<feature type="binding site" evidence="7">
    <location>
        <position position="394"/>
    </location>
    <ligand>
        <name>Zn(2+)</name>
        <dbReference type="ChEBI" id="CHEBI:29105"/>
        <label>2</label>
    </ligand>
</feature>
<feature type="binding site" evidence="7">
    <location>
        <position position="201"/>
    </location>
    <ligand>
        <name>Zn(2+)</name>
        <dbReference type="ChEBI" id="CHEBI:29105"/>
        <label>1</label>
    </ligand>
</feature>
<dbReference type="PANTHER" id="PTHR32494">
    <property type="entry name" value="ALLANTOATE DEIMINASE-RELATED"/>
    <property type="match status" value="1"/>
</dbReference>
<dbReference type="Proteomes" id="UP000247417">
    <property type="component" value="Unassembled WGS sequence"/>
</dbReference>
<comment type="cofactor">
    <cofactor evidence="7">
        <name>Zn(2+)</name>
        <dbReference type="ChEBI" id="CHEBI:29105"/>
    </cofactor>
    <text evidence="7">Binds 2 Zn(2+) ions per subunit.</text>
</comment>
<reference evidence="9 10" key="1">
    <citation type="submission" date="2017-07" db="EMBL/GenBank/DDBJ databases">
        <title>A draft genome sequence of Komagataeibacter oboediens LMG 18849.</title>
        <authorList>
            <person name="Skraban J."/>
            <person name="Cleenwerck I."/>
            <person name="Vandamme P."/>
            <person name="Trcek J."/>
        </authorList>
    </citation>
    <scope>NUCLEOTIDE SEQUENCE [LARGE SCALE GENOMIC DNA]</scope>
    <source>
        <strain evidence="9 10">LMG 18849</strain>
    </source>
</reference>
<evidence type="ECO:0000256" key="2">
    <source>
        <dbReference type="ARBA" id="ARBA00006153"/>
    </source>
</evidence>
<comment type="caution">
    <text evidence="9">The sequence shown here is derived from an EMBL/GenBank/DDBJ whole genome shotgun (WGS) entry which is preliminary data.</text>
</comment>
<dbReference type="NCBIfam" id="TIGR01879">
    <property type="entry name" value="hydantase"/>
    <property type="match status" value="1"/>
</dbReference>
<keyword evidence="6" id="KW-0464">Manganese</keyword>
<dbReference type="SUPFAM" id="SSF55031">
    <property type="entry name" value="Bacterial exopeptidase dimerisation domain"/>
    <property type="match status" value="1"/>
</dbReference>
<dbReference type="RefSeq" id="WP_110507058.1">
    <property type="nucleotide sequence ID" value="NZ_NKTX01000001.1"/>
</dbReference>
<evidence type="ECO:0000313" key="10">
    <source>
        <dbReference type="Proteomes" id="UP000247417"/>
    </source>
</evidence>
<dbReference type="GO" id="GO:0046872">
    <property type="term" value="F:metal ion binding"/>
    <property type="evidence" value="ECO:0007669"/>
    <property type="project" value="UniProtKB-KW"/>
</dbReference>
<accession>A0A318QX46</accession>
<dbReference type="AlphaFoldDB" id="A0A318QX46"/>
<evidence type="ECO:0000256" key="6">
    <source>
        <dbReference type="ARBA" id="ARBA00023211"/>
    </source>
</evidence>
<evidence type="ECO:0000313" key="9">
    <source>
        <dbReference type="EMBL" id="PYD83685.1"/>
    </source>
</evidence>
<dbReference type="Gene3D" id="3.30.70.360">
    <property type="match status" value="1"/>
</dbReference>
<dbReference type="STRING" id="940286.GCA_000227565_02582"/>
<protein>
    <submittedName>
        <fullName evidence="9">Allantoate amidohydrolase</fullName>
    </submittedName>
</protein>
<name>A0A318QX46_9PROT</name>
<dbReference type="InterPro" id="IPR036264">
    <property type="entry name" value="Bact_exopeptidase_dim_dom"/>
</dbReference>
<dbReference type="Pfam" id="PF01546">
    <property type="entry name" value="Peptidase_M20"/>
    <property type="match status" value="1"/>
</dbReference>
<comment type="cofactor">
    <cofactor evidence="1">
        <name>Mn(2+)</name>
        <dbReference type="ChEBI" id="CHEBI:29035"/>
    </cofactor>
</comment>
<dbReference type="GO" id="GO:0016813">
    <property type="term" value="F:hydrolase activity, acting on carbon-nitrogen (but not peptide) bonds, in linear amidines"/>
    <property type="evidence" value="ECO:0007669"/>
    <property type="project" value="InterPro"/>
</dbReference>
<keyword evidence="5 9" id="KW-0378">Hydrolase</keyword>
<feature type="binding site" evidence="8">
    <location>
        <position position="226"/>
    </location>
    <ligand>
        <name>allantoate</name>
        <dbReference type="ChEBI" id="CHEBI:17536"/>
    </ligand>
</feature>
<feature type="binding site" evidence="7">
    <location>
        <position position="101"/>
    </location>
    <ligand>
        <name>Zn(2+)</name>
        <dbReference type="ChEBI" id="CHEBI:29105"/>
        <label>1</label>
    </ligand>
</feature>
<comment type="subunit">
    <text evidence="3">Homodimer.</text>
</comment>
<evidence type="ECO:0000256" key="3">
    <source>
        <dbReference type="ARBA" id="ARBA00011738"/>
    </source>
</evidence>
<organism evidence="9 10">
    <name type="scientific">Komagataeibacter oboediens</name>
    <dbReference type="NCBI Taxonomy" id="65958"/>
    <lineage>
        <taxon>Bacteria</taxon>
        <taxon>Pseudomonadati</taxon>
        <taxon>Pseudomonadota</taxon>
        <taxon>Alphaproteobacteria</taxon>
        <taxon>Acetobacterales</taxon>
        <taxon>Acetobacteraceae</taxon>
        <taxon>Komagataeibacter</taxon>
    </lineage>
</organism>
<dbReference type="PIRSF" id="PIRSF001235">
    <property type="entry name" value="Amidase_carbamoylase"/>
    <property type="match status" value="1"/>
</dbReference>
<feature type="binding site" evidence="7">
    <location>
        <position position="101"/>
    </location>
    <ligand>
        <name>Zn(2+)</name>
        <dbReference type="ChEBI" id="CHEBI:29105"/>
        <label>2</label>
    </ligand>
</feature>
<evidence type="ECO:0000256" key="1">
    <source>
        <dbReference type="ARBA" id="ARBA00001936"/>
    </source>
</evidence>
<dbReference type="Gene3D" id="3.40.630.10">
    <property type="entry name" value="Zn peptidases"/>
    <property type="match status" value="1"/>
</dbReference>
<gene>
    <name evidence="9" type="ORF">CFR80_01635</name>
</gene>
<dbReference type="CDD" id="cd03884">
    <property type="entry name" value="M20_bAS"/>
    <property type="match status" value="1"/>
</dbReference>
<dbReference type="InterPro" id="IPR002933">
    <property type="entry name" value="Peptidase_M20"/>
</dbReference>
<dbReference type="PANTHER" id="PTHR32494:SF19">
    <property type="entry name" value="ALLANTOATE DEIMINASE-RELATED"/>
    <property type="match status" value="1"/>
</dbReference>
<evidence type="ECO:0000256" key="5">
    <source>
        <dbReference type="ARBA" id="ARBA00022801"/>
    </source>
</evidence>
<proteinExistence type="inferred from homology"/>
<feature type="binding site" evidence="7">
    <location>
        <position position="136"/>
    </location>
    <ligand>
        <name>Zn(2+)</name>
        <dbReference type="ChEBI" id="CHEBI:29105"/>
        <label>2</label>
    </ligand>
</feature>
<keyword evidence="7" id="KW-0862">Zinc</keyword>
<evidence type="ECO:0000256" key="8">
    <source>
        <dbReference type="PIRSR" id="PIRSR001235-2"/>
    </source>
</evidence>
<dbReference type="OrthoDB" id="9808195at2"/>
<comment type="similarity">
    <text evidence="2">Belongs to the peptidase M20 family.</text>
</comment>
<dbReference type="SUPFAM" id="SSF53187">
    <property type="entry name" value="Zn-dependent exopeptidases"/>
    <property type="match status" value="1"/>
</dbReference>
<evidence type="ECO:0000256" key="4">
    <source>
        <dbReference type="ARBA" id="ARBA00022723"/>
    </source>
</evidence>
<keyword evidence="4 7" id="KW-0479">Metal-binding</keyword>
<evidence type="ECO:0000256" key="7">
    <source>
        <dbReference type="PIRSR" id="PIRSR001235-1"/>
    </source>
</evidence>
<sequence>MVMQAGKTMDHPCGARAVARCTELGRAPYSDMEGGLFRPYLSPSYRATCGRLAEWMRDAGMTTRMDAAGNLVGRYEGLAPDAPVVLLGSHIDSVRDGGFFDGMLGVILGIETVAHFARQGKRFPFALEVIGFGDEEGSRFPSGMLTSHAVAGVLDNPDPAMSDWAETATLSSALEAFGLDVGQMQSASRKGDPVVAYIEAHIEQGPALEAEGRALGVVSAIAAQYRYRVTLRGMAGHAGTVAMKLRRDALAGAADIILAAERIGRAGKDGLVATVGSLDVMPGAANVVPGEVVLTIDVRAGTDATRDRAAAAILEEARQVAERRGLEMDVALQQDLDATPCDPALTALMEQAVHDVTHAPAPLLVSGAGHDAMIMAHLAPVSMLFIRCAGGISHNPAESVTDDDTDAALRAMITFIGLFERRFG</sequence>
<feature type="binding site" evidence="7">
    <location>
        <position position="90"/>
    </location>
    <ligand>
        <name>Zn(2+)</name>
        <dbReference type="ChEBI" id="CHEBI:29105"/>
        <label>1</label>
    </ligand>
</feature>
<dbReference type="NCBIfam" id="NF006775">
    <property type="entry name" value="PRK09290.2-5"/>
    <property type="match status" value="1"/>
</dbReference>
<dbReference type="InterPro" id="IPR010158">
    <property type="entry name" value="Amidase_Cbmase"/>
</dbReference>
<feature type="binding site" evidence="8">
    <location>
        <position position="299"/>
    </location>
    <ligand>
        <name>allantoate</name>
        <dbReference type="ChEBI" id="CHEBI:17536"/>
    </ligand>
</feature>